<keyword evidence="2" id="KW-0645">Protease</keyword>
<evidence type="ECO:0000256" key="1">
    <source>
        <dbReference type="ARBA" id="ARBA00007074"/>
    </source>
</evidence>
<comment type="similarity">
    <text evidence="1">Belongs to the peptidase C40 family.</text>
</comment>
<dbReference type="GO" id="GO:0008234">
    <property type="term" value="F:cysteine-type peptidase activity"/>
    <property type="evidence" value="ECO:0007669"/>
    <property type="project" value="UniProtKB-KW"/>
</dbReference>
<evidence type="ECO:0000256" key="3">
    <source>
        <dbReference type="ARBA" id="ARBA00022801"/>
    </source>
</evidence>
<dbReference type="InterPro" id="IPR000064">
    <property type="entry name" value="NLP_P60_dom"/>
</dbReference>
<dbReference type="Gene3D" id="3.90.1720.10">
    <property type="entry name" value="endopeptidase domain like (from Nostoc punctiforme)"/>
    <property type="match status" value="1"/>
</dbReference>
<dbReference type="KEGG" id="eff:skT53_31920"/>
<evidence type="ECO:0000256" key="4">
    <source>
        <dbReference type="ARBA" id="ARBA00022807"/>
    </source>
</evidence>
<reference evidence="6 7" key="1">
    <citation type="submission" date="2020-08" db="EMBL/GenBank/DDBJ databases">
        <title>Complete Genome Sequence of Effusibacillus dendaii Strain skT53, Isolated from Farmland soil.</title>
        <authorList>
            <person name="Konishi T."/>
            <person name="Kawasaki H."/>
        </authorList>
    </citation>
    <scope>NUCLEOTIDE SEQUENCE [LARGE SCALE GENOMIC DNA]</scope>
    <source>
        <strain evidence="7">skT53</strain>
    </source>
</reference>
<sequence>MSKAEMRPGDLIIFNNGSHVGIYAGNGRVIQEGGGLKKVGYLNVSPGSSWYNNITAVKRMF</sequence>
<proteinExistence type="inferred from homology"/>
<dbReference type="SUPFAM" id="SSF54001">
    <property type="entry name" value="Cysteine proteinases"/>
    <property type="match status" value="1"/>
</dbReference>
<gene>
    <name evidence="6" type="ORF">skT53_31920</name>
</gene>
<protein>
    <recommendedName>
        <fullName evidence="5">NlpC/P60 domain-containing protein</fullName>
    </recommendedName>
</protein>
<dbReference type="GO" id="GO:0006508">
    <property type="term" value="P:proteolysis"/>
    <property type="evidence" value="ECO:0007669"/>
    <property type="project" value="UniProtKB-KW"/>
</dbReference>
<evidence type="ECO:0000313" key="7">
    <source>
        <dbReference type="Proteomes" id="UP000593802"/>
    </source>
</evidence>
<feature type="domain" description="NlpC/P60" evidence="5">
    <location>
        <begin position="2"/>
        <end position="57"/>
    </location>
</feature>
<keyword evidence="3" id="KW-0378">Hydrolase</keyword>
<keyword evidence="7" id="KW-1185">Reference proteome</keyword>
<organism evidence="6 7">
    <name type="scientific">Effusibacillus dendaii</name>
    <dbReference type="NCBI Taxonomy" id="2743772"/>
    <lineage>
        <taxon>Bacteria</taxon>
        <taxon>Bacillati</taxon>
        <taxon>Bacillota</taxon>
        <taxon>Bacilli</taxon>
        <taxon>Bacillales</taxon>
        <taxon>Alicyclobacillaceae</taxon>
        <taxon>Effusibacillus</taxon>
    </lineage>
</organism>
<dbReference type="EMBL" id="AP023366">
    <property type="protein sequence ID" value="BCJ88207.1"/>
    <property type="molecule type" value="Genomic_DNA"/>
</dbReference>
<evidence type="ECO:0000313" key="6">
    <source>
        <dbReference type="EMBL" id="BCJ88207.1"/>
    </source>
</evidence>
<accession>A0A7I8DDV8</accession>
<evidence type="ECO:0000259" key="5">
    <source>
        <dbReference type="Pfam" id="PF00877"/>
    </source>
</evidence>
<keyword evidence="4" id="KW-0788">Thiol protease</keyword>
<dbReference type="AlphaFoldDB" id="A0A7I8DDV8"/>
<dbReference type="Proteomes" id="UP000593802">
    <property type="component" value="Chromosome"/>
</dbReference>
<dbReference type="Pfam" id="PF00877">
    <property type="entry name" value="NLPC_P60"/>
    <property type="match status" value="1"/>
</dbReference>
<dbReference type="InterPro" id="IPR038765">
    <property type="entry name" value="Papain-like_cys_pep_sf"/>
</dbReference>
<name>A0A7I8DDV8_9BACL</name>
<evidence type="ECO:0000256" key="2">
    <source>
        <dbReference type="ARBA" id="ARBA00022670"/>
    </source>
</evidence>